<reference evidence="3" key="1">
    <citation type="journal article" date="2020" name="Stud. Mycol.">
        <title>101 Dothideomycetes genomes: a test case for predicting lifestyles and emergence of pathogens.</title>
        <authorList>
            <person name="Haridas S."/>
            <person name="Albert R."/>
            <person name="Binder M."/>
            <person name="Bloem J."/>
            <person name="Labutti K."/>
            <person name="Salamov A."/>
            <person name="Andreopoulos B."/>
            <person name="Baker S."/>
            <person name="Barry K."/>
            <person name="Bills G."/>
            <person name="Bluhm B."/>
            <person name="Cannon C."/>
            <person name="Castanera R."/>
            <person name="Culley D."/>
            <person name="Daum C."/>
            <person name="Ezra D."/>
            <person name="Gonzalez J."/>
            <person name="Henrissat B."/>
            <person name="Kuo A."/>
            <person name="Liang C."/>
            <person name="Lipzen A."/>
            <person name="Lutzoni F."/>
            <person name="Magnuson J."/>
            <person name="Mondo S."/>
            <person name="Nolan M."/>
            <person name="Ohm R."/>
            <person name="Pangilinan J."/>
            <person name="Park H.-J."/>
            <person name="Ramirez L."/>
            <person name="Alfaro M."/>
            <person name="Sun H."/>
            <person name="Tritt A."/>
            <person name="Yoshinaga Y."/>
            <person name="Zwiers L.-H."/>
            <person name="Turgeon B."/>
            <person name="Goodwin S."/>
            <person name="Spatafora J."/>
            <person name="Crous P."/>
            <person name="Grigoriev I."/>
        </authorList>
    </citation>
    <scope>NUCLEOTIDE SEQUENCE</scope>
    <source>
        <strain evidence="3">Tuck. ex Michener</strain>
    </source>
</reference>
<dbReference type="EMBL" id="ML991847">
    <property type="protein sequence ID" value="KAF2230113.1"/>
    <property type="molecule type" value="Genomic_DNA"/>
</dbReference>
<comment type="similarity">
    <text evidence="1">Belongs to the short-chain dehydrogenases/reductases (SDR) family.</text>
</comment>
<keyword evidence="2" id="KW-0560">Oxidoreductase</keyword>
<evidence type="ECO:0000256" key="2">
    <source>
        <dbReference type="ARBA" id="ARBA00023002"/>
    </source>
</evidence>
<protein>
    <submittedName>
        <fullName evidence="3">NAD(P)-binding protein</fullName>
    </submittedName>
</protein>
<evidence type="ECO:0000313" key="4">
    <source>
        <dbReference type="Proteomes" id="UP000800092"/>
    </source>
</evidence>
<sequence>MAGNKFNPSNDIPDLAGRVILVTGGNTGLGKETIAVLAKHNPSKIFLTARNAQKATTAIEEIKKTTPDASLSFLECDLTSLASVRRAARAFVEQSQRLDILMCNAGIMAVPPELSKDGYEIQFAANHLGHALLMKLLLPTLLKTAAEPDGDVRVISLSSTGAWFPPKAGIQFDALRTPQELGIGGRSLRYGQSKLANILYAGELAGRYPQLTSLSIHPEIIQTQLVDTQPRMTQMLIKVSAAVQQHGMLPPEEGALNQLWAATARKEDLKNGAFYTPVGQLAKPFKYSQDVELREKLWAWTQKELENYSL</sequence>
<dbReference type="Gene3D" id="3.40.50.720">
    <property type="entry name" value="NAD(P)-binding Rossmann-like Domain"/>
    <property type="match status" value="1"/>
</dbReference>
<name>A0A6A6GXP2_VIRVR</name>
<dbReference type="Proteomes" id="UP000800092">
    <property type="component" value="Unassembled WGS sequence"/>
</dbReference>
<dbReference type="SUPFAM" id="SSF51735">
    <property type="entry name" value="NAD(P)-binding Rossmann-fold domains"/>
    <property type="match status" value="1"/>
</dbReference>
<dbReference type="InterPro" id="IPR002347">
    <property type="entry name" value="SDR_fam"/>
</dbReference>
<keyword evidence="4" id="KW-1185">Reference proteome</keyword>
<dbReference type="OrthoDB" id="191139at2759"/>
<proteinExistence type="inferred from homology"/>
<gene>
    <name evidence="3" type="ORF">EV356DRAFT_454484</name>
</gene>
<dbReference type="InterPro" id="IPR036291">
    <property type="entry name" value="NAD(P)-bd_dom_sf"/>
</dbReference>
<dbReference type="PRINTS" id="PR00081">
    <property type="entry name" value="GDHRDH"/>
</dbReference>
<dbReference type="Pfam" id="PF00106">
    <property type="entry name" value="adh_short"/>
    <property type="match status" value="1"/>
</dbReference>
<dbReference type="PANTHER" id="PTHR24320:SF154">
    <property type="entry name" value="OXIDOREDUCTASE, SHORT-CHAIN DEHYDROGENASE_REDUCTASE FAMILY (AFU_ORTHOLOGUE AFUA_2G04560)"/>
    <property type="match status" value="1"/>
</dbReference>
<dbReference type="AlphaFoldDB" id="A0A6A6GXP2"/>
<organism evidence="3 4">
    <name type="scientific">Viridothelium virens</name>
    <name type="common">Speckled blister lichen</name>
    <name type="synonym">Trypethelium virens</name>
    <dbReference type="NCBI Taxonomy" id="1048519"/>
    <lineage>
        <taxon>Eukaryota</taxon>
        <taxon>Fungi</taxon>
        <taxon>Dikarya</taxon>
        <taxon>Ascomycota</taxon>
        <taxon>Pezizomycotina</taxon>
        <taxon>Dothideomycetes</taxon>
        <taxon>Dothideomycetes incertae sedis</taxon>
        <taxon>Trypetheliales</taxon>
        <taxon>Trypetheliaceae</taxon>
        <taxon>Viridothelium</taxon>
    </lineage>
</organism>
<evidence type="ECO:0000256" key="1">
    <source>
        <dbReference type="ARBA" id="ARBA00006484"/>
    </source>
</evidence>
<accession>A0A6A6GXP2</accession>
<evidence type="ECO:0000313" key="3">
    <source>
        <dbReference type="EMBL" id="KAF2230113.1"/>
    </source>
</evidence>
<dbReference type="GO" id="GO:0016491">
    <property type="term" value="F:oxidoreductase activity"/>
    <property type="evidence" value="ECO:0007669"/>
    <property type="project" value="UniProtKB-KW"/>
</dbReference>
<dbReference type="PANTHER" id="PTHR24320">
    <property type="entry name" value="RETINOL DEHYDROGENASE"/>
    <property type="match status" value="1"/>
</dbReference>